<organism evidence="1 2">
    <name type="scientific">Melittangium boletus DSM 14713</name>
    <dbReference type="NCBI Taxonomy" id="1294270"/>
    <lineage>
        <taxon>Bacteria</taxon>
        <taxon>Pseudomonadati</taxon>
        <taxon>Myxococcota</taxon>
        <taxon>Myxococcia</taxon>
        <taxon>Myxococcales</taxon>
        <taxon>Cystobacterineae</taxon>
        <taxon>Archangiaceae</taxon>
        <taxon>Melittangium</taxon>
    </lineage>
</organism>
<evidence type="ECO:0000313" key="1">
    <source>
        <dbReference type="EMBL" id="ATB33823.1"/>
    </source>
</evidence>
<name>A0A250IRE5_9BACT</name>
<protein>
    <submittedName>
        <fullName evidence="1">Uncharacterized protein</fullName>
    </submittedName>
</protein>
<keyword evidence="2" id="KW-1185">Reference proteome</keyword>
<dbReference type="Proteomes" id="UP000217289">
    <property type="component" value="Chromosome"/>
</dbReference>
<gene>
    <name evidence="1" type="ORF">MEBOL_007321</name>
</gene>
<reference evidence="1 2" key="1">
    <citation type="submission" date="2017-06" db="EMBL/GenBank/DDBJ databases">
        <authorList>
            <person name="Kim H.J."/>
            <person name="Triplett B.A."/>
        </authorList>
    </citation>
    <scope>NUCLEOTIDE SEQUENCE [LARGE SCALE GENOMIC DNA]</scope>
    <source>
        <strain evidence="1 2">DSM 14713</strain>
    </source>
</reference>
<dbReference type="KEGG" id="mbd:MEBOL_007321"/>
<dbReference type="EMBL" id="CP022163">
    <property type="protein sequence ID" value="ATB33823.1"/>
    <property type="molecule type" value="Genomic_DNA"/>
</dbReference>
<dbReference type="AlphaFoldDB" id="A0A250IRE5"/>
<accession>A0A250IRE5</accession>
<dbReference type="RefSeq" id="WP_095981804.1">
    <property type="nucleotide sequence ID" value="NZ_CP022163.1"/>
</dbReference>
<sequence>MRRSDSKDNSSSPSLSMGQVAVMGLGAMALGAVALAARKPVSRSSVGKVTNWGTQGTRKVFQLKNKYLGMPVKAVREGNAGVPKLKQVLKVLDDAHSMHHKFGFKSGEKVLDDAFESFKPNPDLLCRLLEEALEETQAPFTSFYEESHEAHVYGVFMSLELSEESFAKAQALTVEDVLTTSASHFPGGFEVRERGSGKMPRSIVLAGGDNVDIKGDIPLKGGMRVGGFYQFMTRYHSLHGMLIHSAWLNMVTRRLYVARFGIGEAPKLQGKGMGALDMVNVQEGPHVWAGADLQMVRQIFGEEVFEALLAQANSASGRQSPFGFETSYWATGQLANKGGKVARPVKTYVLPFLRDLQDLLRGVDE</sequence>
<proteinExistence type="predicted"/>
<evidence type="ECO:0000313" key="2">
    <source>
        <dbReference type="Proteomes" id="UP000217289"/>
    </source>
</evidence>